<dbReference type="PANTHER" id="PTHR18934">
    <property type="entry name" value="ATP-DEPENDENT RNA HELICASE"/>
    <property type="match status" value="1"/>
</dbReference>
<dbReference type="InterPro" id="IPR007502">
    <property type="entry name" value="Helicase-assoc_dom"/>
</dbReference>
<dbReference type="Gene3D" id="1.20.120.1080">
    <property type="match status" value="1"/>
</dbReference>
<dbReference type="GO" id="GO:0005681">
    <property type="term" value="C:spliceosomal complex"/>
    <property type="evidence" value="ECO:0007669"/>
    <property type="project" value="TreeGrafter"/>
</dbReference>
<dbReference type="GO" id="GO:0005524">
    <property type="term" value="F:ATP binding"/>
    <property type="evidence" value="ECO:0007669"/>
    <property type="project" value="UniProtKB-KW"/>
</dbReference>
<evidence type="ECO:0000256" key="3">
    <source>
        <dbReference type="SAM" id="MobiDB-lite"/>
    </source>
</evidence>
<dbReference type="Proteomes" id="UP001148018">
    <property type="component" value="Unassembled WGS sequence"/>
</dbReference>
<organism evidence="5 6">
    <name type="scientific">Muraenolepis orangiensis</name>
    <name type="common">Patagonian moray cod</name>
    <dbReference type="NCBI Taxonomy" id="630683"/>
    <lineage>
        <taxon>Eukaryota</taxon>
        <taxon>Metazoa</taxon>
        <taxon>Chordata</taxon>
        <taxon>Craniata</taxon>
        <taxon>Vertebrata</taxon>
        <taxon>Euteleostomi</taxon>
        <taxon>Actinopterygii</taxon>
        <taxon>Neopterygii</taxon>
        <taxon>Teleostei</taxon>
        <taxon>Neoteleostei</taxon>
        <taxon>Acanthomorphata</taxon>
        <taxon>Zeiogadaria</taxon>
        <taxon>Gadariae</taxon>
        <taxon>Gadiformes</taxon>
        <taxon>Muraenolepidoidei</taxon>
        <taxon>Muraenolepididae</taxon>
        <taxon>Muraenolepis</taxon>
    </lineage>
</organism>
<evidence type="ECO:0000313" key="6">
    <source>
        <dbReference type="Proteomes" id="UP001148018"/>
    </source>
</evidence>
<dbReference type="GO" id="GO:0004386">
    <property type="term" value="F:helicase activity"/>
    <property type="evidence" value="ECO:0007669"/>
    <property type="project" value="TreeGrafter"/>
</dbReference>
<keyword evidence="6" id="KW-1185">Reference proteome</keyword>
<sequence>GTRSLTPNSYIPSVVVVAAVDAGEALGFGADLELNQFDGLPFSSRYYTLLEERRALPVWRSRAEVLDALRDHQLVVVSGTARTGKSTQIPQWCAELCLSAGYLHGTVACTQTHPQLAVELALRVADEMDVNIGHEVGYSVPLKTCCSHDTVLRYCTDDTLLREMTSDPLLERYGAVVVDGAHRRTLSTDLLLGLLGAVLRRRPALRAVVLLDPPLAAARRMRTHYGGTNSAAVPLVCLEEAPPPRDDYFYSALRLVLEIHRTRERGDVAVFLASTQEVEVAHSILQRESTRLGADLDRLVPVKLCAGQPGAPPAALGKDPVATKGTRWVFLSTQHGEDVLWATNTFQFVIDTGFVVVVAVYNPRIRANSEVMGPISRCRADGRKQLCGPTGKCFRLYPEGKPLPAENPPRILESNLTSTVLFLKRMEIGGLGHCHFLHRPDPEGLMQALEELDYLAALDNDGNLSEIGVLLSEFPLDPQVGRALLASCEFECSSEMLTVAAMLSAPCCFLAPPAGMAHEAHRCHRRFHHPEGDHFTLINIYHAFKRSQREPYFNVENWCRDNFFDHVSLKTAEATRSELRDILNRIELPVSEPCFGTKTNALHIKKALLAGFFMQVARDVDGGGNYFMLTHKHVAPAHATSGYGRSAHKLGPPEWVVFHEYTPAQDNRIRTLSEISPQLFIEMTPQYFFSNLPSSESKDLLRRVMDLDPSADAEVHKTSPAAHGEETSYDRCAIQ</sequence>
<name>A0A9Q0EMQ8_9TELE</name>
<feature type="non-terminal residue" evidence="5">
    <location>
        <position position="735"/>
    </location>
</feature>
<dbReference type="Gene3D" id="3.40.50.300">
    <property type="entry name" value="P-loop containing nucleotide triphosphate hydrolases"/>
    <property type="match status" value="2"/>
</dbReference>
<protein>
    <recommendedName>
        <fullName evidence="4">Helicase-associated domain-containing protein</fullName>
    </recommendedName>
</protein>
<evidence type="ECO:0000313" key="5">
    <source>
        <dbReference type="EMBL" id="KAJ3608388.1"/>
    </source>
</evidence>
<dbReference type="AlphaFoldDB" id="A0A9Q0EMQ8"/>
<evidence type="ECO:0000259" key="4">
    <source>
        <dbReference type="SMART" id="SM00847"/>
    </source>
</evidence>
<comment type="caution">
    <text evidence="5">The sequence shown here is derived from an EMBL/GenBank/DDBJ whole genome shotgun (WGS) entry which is preliminary data.</text>
</comment>
<keyword evidence="2" id="KW-0067">ATP-binding</keyword>
<evidence type="ECO:0000256" key="2">
    <source>
        <dbReference type="ARBA" id="ARBA00022840"/>
    </source>
</evidence>
<dbReference type="InterPro" id="IPR011709">
    <property type="entry name" value="DEAD-box_helicase_OB_fold"/>
</dbReference>
<dbReference type="EMBL" id="JANIIK010000040">
    <property type="protein sequence ID" value="KAJ3608388.1"/>
    <property type="molecule type" value="Genomic_DNA"/>
</dbReference>
<dbReference type="Pfam" id="PF04408">
    <property type="entry name" value="WHD_HA2"/>
    <property type="match status" value="1"/>
</dbReference>
<dbReference type="Pfam" id="PF21010">
    <property type="entry name" value="HA2_C"/>
    <property type="match status" value="1"/>
</dbReference>
<dbReference type="Pfam" id="PF07717">
    <property type="entry name" value="OB_NTP_bind"/>
    <property type="match status" value="1"/>
</dbReference>
<feature type="region of interest" description="Disordered" evidence="3">
    <location>
        <begin position="711"/>
        <end position="735"/>
    </location>
</feature>
<dbReference type="SUPFAM" id="SSF52540">
    <property type="entry name" value="P-loop containing nucleoside triphosphate hydrolases"/>
    <property type="match status" value="1"/>
</dbReference>
<dbReference type="OrthoDB" id="10253254at2759"/>
<proteinExistence type="predicted"/>
<evidence type="ECO:0000256" key="1">
    <source>
        <dbReference type="ARBA" id="ARBA00022741"/>
    </source>
</evidence>
<feature type="compositionally biased region" description="Basic and acidic residues" evidence="3">
    <location>
        <begin position="713"/>
        <end position="729"/>
    </location>
</feature>
<keyword evidence="1" id="KW-0547">Nucleotide-binding</keyword>
<feature type="domain" description="Helicase-associated" evidence="4">
    <location>
        <begin position="447"/>
        <end position="538"/>
    </location>
</feature>
<dbReference type="SMART" id="SM00847">
    <property type="entry name" value="HA2"/>
    <property type="match status" value="1"/>
</dbReference>
<reference evidence="5" key="1">
    <citation type="submission" date="2022-07" db="EMBL/GenBank/DDBJ databases">
        <title>Chromosome-level genome of Muraenolepis orangiensis.</title>
        <authorList>
            <person name="Kim J."/>
        </authorList>
    </citation>
    <scope>NUCLEOTIDE SEQUENCE</scope>
    <source>
        <strain evidence="5">KU_S4_2022</strain>
        <tissue evidence="5">Muscle</tissue>
    </source>
</reference>
<gene>
    <name evidence="5" type="ORF">NHX12_025435</name>
</gene>
<dbReference type="InterPro" id="IPR048333">
    <property type="entry name" value="HA2_WH"/>
</dbReference>
<dbReference type="InterPro" id="IPR027417">
    <property type="entry name" value="P-loop_NTPase"/>
</dbReference>
<dbReference type="GO" id="GO:0003723">
    <property type="term" value="F:RNA binding"/>
    <property type="evidence" value="ECO:0007669"/>
    <property type="project" value="TreeGrafter"/>
</dbReference>
<dbReference type="PANTHER" id="PTHR18934:SF88">
    <property type="entry name" value="PRE-MRNA-SPLICING FACTOR ATP-DEPENDENT RNA HELICASE DHX32-RELATED"/>
    <property type="match status" value="1"/>
</dbReference>
<accession>A0A9Q0EMQ8</accession>